<accession>A0A561TSL1</accession>
<dbReference type="SUPFAM" id="SSF46785">
    <property type="entry name" value="Winged helix' DNA-binding domain"/>
    <property type="match status" value="1"/>
</dbReference>
<dbReference type="Gene3D" id="1.10.10.10">
    <property type="entry name" value="Winged helix-like DNA-binding domain superfamily/Winged helix DNA-binding domain"/>
    <property type="match status" value="1"/>
</dbReference>
<name>A0A561TSL1_9ACTN</name>
<reference evidence="2 3" key="1">
    <citation type="submission" date="2019-06" db="EMBL/GenBank/DDBJ databases">
        <title>Sequencing the genomes of 1000 actinobacteria strains.</title>
        <authorList>
            <person name="Klenk H.-P."/>
        </authorList>
    </citation>
    <scope>NUCLEOTIDE SEQUENCE [LARGE SCALE GENOMIC DNA]</scope>
    <source>
        <strain evidence="2 3">DSM 44826</strain>
    </source>
</reference>
<keyword evidence="2" id="KW-0418">Kinase</keyword>
<dbReference type="GO" id="GO:0016301">
    <property type="term" value="F:kinase activity"/>
    <property type="evidence" value="ECO:0007669"/>
    <property type="project" value="UniProtKB-KW"/>
</dbReference>
<dbReference type="InterPro" id="IPR049874">
    <property type="entry name" value="ROK_cs"/>
</dbReference>
<dbReference type="CDD" id="cd24073">
    <property type="entry name" value="ASKHA_ATPase_ROK_CYANR"/>
    <property type="match status" value="1"/>
</dbReference>
<gene>
    <name evidence="2" type="ORF">FHX73_13143</name>
</gene>
<comment type="similarity">
    <text evidence="1">Belongs to the ROK (NagC/XylR) family.</text>
</comment>
<dbReference type="PANTHER" id="PTHR18964:SF149">
    <property type="entry name" value="BIFUNCTIONAL UDP-N-ACETYLGLUCOSAMINE 2-EPIMERASE_N-ACETYLMANNOSAMINE KINASE"/>
    <property type="match status" value="1"/>
</dbReference>
<evidence type="ECO:0000313" key="2">
    <source>
        <dbReference type="EMBL" id="TWF90099.1"/>
    </source>
</evidence>
<protein>
    <submittedName>
        <fullName evidence="2">Putative NBD/HSP70 family sugar kinase</fullName>
    </submittedName>
</protein>
<dbReference type="Proteomes" id="UP000317940">
    <property type="component" value="Unassembled WGS sequence"/>
</dbReference>
<comment type="caution">
    <text evidence="2">The sequence shown here is derived from an EMBL/GenBank/DDBJ whole genome shotgun (WGS) entry which is preliminary data.</text>
</comment>
<dbReference type="SUPFAM" id="SSF53067">
    <property type="entry name" value="Actin-like ATPase domain"/>
    <property type="match status" value="1"/>
</dbReference>
<dbReference type="AlphaFoldDB" id="A0A561TSL1"/>
<dbReference type="InterPro" id="IPR036388">
    <property type="entry name" value="WH-like_DNA-bd_sf"/>
</dbReference>
<evidence type="ECO:0000256" key="1">
    <source>
        <dbReference type="ARBA" id="ARBA00006479"/>
    </source>
</evidence>
<dbReference type="InterPro" id="IPR036390">
    <property type="entry name" value="WH_DNA-bd_sf"/>
</dbReference>
<dbReference type="RefSeq" id="WP_246213999.1">
    <property type="nucleotide sequence ID" value="NZ_BAAAMZ010000001.1"/>
</dbReference>
<dbReference type="Gene3D" id="3.30.420.40">
    <property type="match status" value="2"/>
</dbReference>
<proteinExistence type="inferred from homology"/>
<dbReference type="Pfam" id="PF00480">
    <property type="entry name" value="ROK"/>
    <property type="match status" value="1"/>
</dbReference>
<dbReference type="EMBL" id="VIWT01000003">
    <property type="protein sequence ID" value="TWF90099.1"/>
    <property type="molecule type" value="Genomic_DNA"/>
</dbReference>
<sequence>MFPSHSHPLVTAPAETAILSMLLAVSPLSRVELARRTGLSSTAVTKAARPLLQGGYLHELPPERTAPGAGRPVNPLAVTPDREFFAGVKISADALYGTVCDLRARMRVTGRRRLTARDPRTVCALIAELVNELLDSEPEFRERTSRLGIAVSGDVDRDRGLVRYSVLPGWRDVPLAATVAAATGLAVSIENDVKALTVTEHWFGDGIGTEYFALVTIGAGIGSGLVVNGELVTGAYGVAGELGHICVDRAGPRCHCGSVGCVEAIASSSAILAGVRLAVADPDLAFPGAVRLARDGNPAARQVFAAAGRAIGTGIATLVSLLGPERVVVTGEGLDTFDLFGAQIEEAYTAHCFKAAAKCPLTLRPLPWEEWARGGAITAIQTLFP</sequence>
<dbReference type="PANTHER" id="PTHR18964">
    <property type="entry name" value="ROK (REPRESSOR, ORF, KINASE) FAMILY"/>
    <property type="match status" value="1"/>
</dbReference>
<evidence type="ECO:0000313" key="3">
    <source>
        <dbReference type="Proteomes" id="UP000317940"/>
    </source>
</evidence>
<keyword evidence="2" id="KW-0808">Transferase</keyword>
<dbReference type="InterPro" id="IPR000600">
    <property type="entry name" value="ROK"/>
</dbReference>
<dbReference type="PROSITE" id="PS01125">
    <property type="entry name" value="ROK"/>
    <property type="match status" value="1"/>
</dbReference>
<keyword evidence="3" id="KW-1185">Reference proteome</keyword>
<dbReference type="InterPro" id="IPR043129">
    <property type="entry name" value="ATPase_NBD"/>
</dbReference>
<organism evidence="2 3">
    <name type="scientific">Kitasatospora viridis</name>
    <dbReference type="NCBI Taxonomy" id="281105"/>
    <lineage>
        <taxon>Bacteria</taxon>
        <taxon>Bacillati</taxon>
        <taxon>Actinomycetota</taxon>
        <taxon>Actinomycetes</taxon>
        <taxon>Kitasatosporales</taxon>
        <taxon>Streptomycetaceae</taxon>
        <taxon>Kitasatospora</taxon>
    </lineage>
</organism>